<organism evidence="4">
    <name type="scientific">Streptomyces tabacisoli</name>
    <dbReference type="NCBI Taxonomy" id="3156398"/>
    <lineage>
        <taxon>Bacteria</taxon>
        <taxon>Bacillati</taxon>
        <taxon>Actinomycetota</taxon>
        <taxon>Actinomycetes</taxon>
        <taxon>Kitasatosporales</taxon>
        <taxon>Streptomycetaceae</taxon>
        <taxon>Streptomyces</taxon>
    </lineage>
</organism>
<feature type="domain" description="AMP-dependent synthetase/ligase" evidence="3">
    <location>
        <begin position="24"/>
        <end position="435"/>
    </location>
</feature>
<dbReference type="InterPro" id="IPR042099">
    <property type="entry name" value="ANL_N_sf"/>
</dbReference>
<evidence type="ECO:0000313" key="4">
    <source>
        <dbReference type="EMBL" id="XCJ68857.1"/>
    </source>
</evidence>
<dbReference type="EMBL" id="CP159534">
    <property type="protein sequence ID" value="XCJ68857.1"/>
    <property type="molecule type" value="Genomic_DNA"/>
</dbReference>
<accession>A0AAU8IKY9</accession>
<dbReference type="GO" id="GO:0004467">
    <property type="term" value="F:long-chain fatty acid-CoA ligase activity"/>
    <property type="evidence" value="ECO:0007669"/>
    <property type="project" value="TreeGrafter"/>
</dbReference>
<dbReference type="CDD" id="cd05907">
    <property type="entry name" value="VL_LC_FACS_like"/>
    <property type="match status" value="1"/>
</dbReference>
<keyword evidence="1" id="KW-0547">Nucleotide-binding</keyword>
<dbReference type="RefSeq" id="WP_353940539.1">
    <property type="nucleotide sequence ID" value="NZ_CP159534.1"/>
</dbReference>
<dbReference type="InterPro" id="IPR020845">
    <property type="entry name" value="AMP-binding_CS"/>
</dbReference>
<dbReference type="PANTHER" id="PTHR43272">
    <property type="entry name" value="LONG-CHAIN-FATTY-ACID--COA LIGASE"/>
    <property type="match status" value="1"/>
</dbReference>
<dbReference type="GO" id="GO:0005524">
    <property type="term" value="F:ATP binding"/>
    <property type="evidence" value="ECO:0007669"/>
    <property type="project" value="UniProtKB-KW"/>
</dbReference>
<dbReference type="KEGG" id="stac:ABII15_02275"/>
<name>A0AAU8IKY9_9ACTN</name>
<reference evidence="4" key="1">
    <citation type="submission" date="2024-06" db="EMBL/GenBank/DDBJ databases">
        <title>Streptomyces sp. strain HUAS MG91 genome sequences.</title>
        <authorList>
            <person name="Mo P."/>
        </authorList>
    </citation>
    <scope>NUCLEOTIDE SEQUENCE</scope>
    <source>
        <strain evidence="4">HUAS MG91</strain>
    </source>
</reference>
<dbReference type="PROSITE" id="PS00455">
    <property type="entry name" value="AMP_BINDING"/>
    <property type="match status" value="1"/>
</dbReference>
<keyword evidence="2" id="KW-0067">ATP-binding</keyword>
<dbReference type="GO" id="GO:0016020">
    <property type="term" value="C:membrane"/>
    <property type="evidence" value="ECO:0007669"/>
    <property type="project" value="TreeGrafter"/>
</dbReference>
<dbReference type="InterPro" id="IPR000873">
    <property type="entry name" value="AMP-dep_synth/lig_dom"/>
</dbReference>
<dbReference type="Pfam" id="PF23562">
    <property type="entry name" value="AMP-binding_C_3"/>
    <property type="match status" value="1"/>
</dbReference>
<proteinExistence type="predicted"/>
<dbReference type="Pfam" id="PF00501">
    <property type="entry name" value="AMP-binding"/>
    <property type="match status" value="1"/>
</dbReference>
<sequence length="614" mass="65907">MQELDVPRLTEPPVAGGLADSVFTAVRRTPDRVQFSLSAPGGQWEPVTARRFAGEVLAVAGGLLSQGVGFGDRVAVMSRTRYEWTLAAYALWSIGAVVVPVYPTSSTEQVRDILRDTGAIGCFVENENHAMTVAAAHGPHNPLTRLWQMDQGALDELRTEGAAVDPAYVHRLRSAVQPGHTALICYTSGTTGRPKGCVLTHANLIAECDTLSLGWGGLLAAPGEEASLVAFLPLAHCYGLVVVVSSVRVGVNVAFQPDPSPQALLPTLAAFRPTFLYAVPYIFERLFRAARLKARQSGRSALFERAVRSAVHYAAAEQRGKAGQGSGPGPRLRLRHALYDRLVYARVRAVLGGRVRNAVSGGSPLARELGLFLAGCGITVYDGYGLTETAAAVTAQPVGAVRHGTVGRPLPGNAVRIADDDEILVRGDVVFAGYYNDPAATEAALRDGWFSTGDLGRLDPDGYLVITGRKKDIIITSGGKSISPLLLEEELRGHPLISGCLVVGDNRPYVAALITLDEESVAGWLALKGRDPQEPAALVTDEELLGHVRRAVSRANSRVSRAESIRTFRVLPHEFGSREGLLTPSLKIRRSAVIERYAREIDELYGTRPSRRAL</sequence>
<protein>
    <submittedName>
        <fullName evidence="4">AMP-dependent synthetase/ligase</fullName>
    </submittedName>
</protein>
<dbReference type="SUPFAM" id="SSF56801">
    <property type="entry name" value="Acetyl-CoA synthetase-like"/>
    <property type="match status" value="1"/>
</dbReference>
<gene>
    <name evidence="4" type="ORF">ABII15_02275</name>
</gene>
<dbReference type="AlphaFoldDB" id="A0AAU8IKY9"/>
<evidence type="ECO:0000259" key="3">
    <source>
        <dbReference type="Pfam" id="PF00501"/>
    </source>
</evidence>
<dbReference type="PANTHER" id="PTHR43272:SF33">
    <property type="entry name" value="AMP-BINDING DOMAIN-CONTAINING PROTEIN-RELATED"/>
    <property type="match status" value="1"/>
</dbReference>
<evidence type="ECO:0000256" key="1">
    <source>
        <dbReference type="ARBA" id="ARBA00022741"/>
    </source>
</evidence>
<evidence type="ECO:0000256" key="2">
    <source>
        <dbReference type="ARBA" id="ARBA00022840"/>
    </source>
</evidence>
<dbReference type="Gene3D" id="3.40.50.12780">
    <property type="entry name" value="N-terminal domain of ligase-like"/>
    <property type="match status" value="1"/>
</dbReference>